<dbReference type="InterPro" id="IPR002541">
    <property type="entry name" value="Cyt_c_assembly"/>
</dbReference>
<gene>
    <name evidence="13" type="ORF">Gocc_0742</name>
</gene>
<sequence>MAELGRAALVVTLGLALYALVAGVYAGVARRRRFALSARNALIASFASTLVAFGVLAAGFLRRDFSLTYVADHSNRSLSGIYRLSALWGGQEGSLLLWLLILTGYSALALWINRNRAKDLVVWVTPVLAAITVGFAFLLVVVASPFALQVAPLDGAGLNPSLQNPYMMAHPLFLYLGYVGLSVPFAFAMGALLSGRTDERWIVATRRWTLLAWTTLGLGQLFGAHWAYVEVGWGGYYAWDPVENAALMPWLAATAFLHSVMIQEKRGMLKVWNVVLVSLAFCLSLFGTFITRSGVITSVHSFAQSDIGPWFLAFIIIAVAFSVAMIMWRLPLLRSTTRLESLVSREAVFLYNNLLLVALCLTILWGVAWPLLSEAVRGQSVVVGRPYFDFFLRIFGLPLLLLMGIGPLIAWRRASVRGVLRTFTWPGAIAVGTGVVLLFLGAGSSIPGLVAYTFSAFVLAAIGLEFVRGTRARRALSRESWPVALASLLSHNRRRYGGYVVHAAIVLLAIGIAGSSAYDSVSEGRLSRGQALSVGGYTVTYQGLKERDTDHATEVRAQLAVQRDGKSLGLLEAGKNSYKVAGPDPQVSSEVGVRSDYSTGEDLFVIAEQINSDGSVYFRIFVKPLVNLIWLAGIVFVLGSLVALWPDAREERRLVLRYELAGSPVRGR</sequence>
<reference evidence="14" key="2">
    <citation type="journal article" date="2019" name="MicrobiologyOpen">
        <title>High-quality draft genome sequence of Gaiella occulta isolated from a 150 meter deep mineral water borehole and comparison with the genome sequences of other deep-branching lineages of the phylum Actinobacteria.</title>
        <authorList>
            <person name="Severino R."/>
            <person name="Froufe H.J.C."/>
            <person name="Barroso C."/>
            <person name="Albuquerque L."/>
            <person name="Lobo-da-Cunha A."/>
            <person name="da Costa M.S."/>
            <person name="Egas C."/>
        </authorList>
    </citation>
    <scope>NUCLEOTIDE SEQUENCE [LARGE SCALE GENOMIC DNA]</scope>
    <source>
        <strain evidence="14">F2-233</strain>
    </source>
</reference>
<evidence type="ECO:0000256" key="7">
    <source>
        <dbReference type="ARBA" id="ARBA00022989"/>
    </source>
</evidence>
<dbReference type="Pfam" id="PF16327">
    <property type="entry name" value="CcmF_C"/>
    <property type="match status" value="1"/>
</dbReference>
<evidence type="ECO:0000256" key="5">
    <source>
        <dbReference type="ARBA" id="ARBA00022692"/>
    </source>
</evidence>
<dbReference type="InterPro" id="IPR003568">
    <property type="entry name" value="Cyt_c_biogenesis_CcmF"/>
</dbReference>
<feature type="transmembrane region" description="Helical" evidence="10">
    <location>
        <begin position="625"/>
        <end position="645"/>
    </location>
</feature>
<evidence type="ECO:0000256" key="4">
    <source>
        <dbReference type="ARBA" id="ARBA00022519"/>
    </source>
</evidence>
<evidence type="ECO:0000256" key="9">
    <source>
        <dbReference type="ARBA" id="ARBA00037230"/>
    </source>
</evidence>
<evidence type="ECO:0000256" key="3">
    <source>
        <dbReference type="ARBA" id="ARBA00022475"/>
    </source>
</evidence>
<dbReference type="GO" id="GO:0005886">
    <property type="term" value="C:plasma membrane"/>
    <property type="evidence" value="ECO:0007669"/>
    <property type="project" value="UniProtKB-SubCell"/>
</dbReference>
<feature type="domain" description="Cytochrome c assembly protein" evidence="11">
    <location>
        <begin position="88"/>
        <end position="293"/>
    </location>
</feature>
<name>A0A7M2YYV8_9ACTN</name>
<feature type="transmembrane region" description="Helical" evidence="10">
    <location>
        <begin position="449"/>
        <end position="467"/>
    </location>
</feature>
<dbReference type="GO" id="GO:0020037">
    <property type="term" value="F:heme binding"/>
    <property type="evidence" value="ECO:0007669"/>
    <property type="project" value="InterPro"/>
</dbReference>
<feature type="transmembrane region" description="Helical" evidence="10">
    <location>
        <begin position="423"/>
        <end position="443"/>
    </location>
</feature>
<keyword evidence="14" id="KW-1185">Reference proteome</keyword>
<feature type="transmembrane region" description="Helical" evidence="10">
    <location>
        <begin position="390"/>
        <end position="411"/>
    </location>
</feature>
<evidence type="ECO:0000256" key="10">
    <source>
        <dbReference type="SAM" id="Phobius"/>
    </source>
</evidence>
<dbReference type="Pfam" id="PF01578">
    <property type="entry name" value="Cytochrom_C_asm"/>
    <property type="match status" value="1"/>
</dbReference>
<feature type="transmembrane region" description="Helical" evidence="10">
    <location>
        <begin position="310"/>
        <end position="328"/>
    </location>
</feature>
<keyword evidence="4" id="KW-0997">Cell inner membrane</keyword>
<keyword evidence="3" id="KW-1003">Cell membrane</keyword>
<feature type="transmembrane region" description="Helical" evidence="10">
    <location>
        <begin position="40"/>
        <end position="61"/>
    </location>
</feature>
<dbReference type="GO" id="GO:0015232">
    <property type="term" value="F:heme transmembrane transporter activity"/>
    <property type="evidence" value="ECO:0007669"/>
    <property type="project" value="InterPro"/>
</dbReference>
<feature type="transmembrane region" description="Helical" evidence="10">
    <location>
        <begin position="120"/>
        <end position="148"/>
    </location>
</feature>
<dbReference type="GO" id="GO:0017004">
    <property type="term" value="P:cytochrome complex assembly"/>
    <property type="evidence" value="ECO:0007669"/>
    <property type="project" value="UniProtKB-KW"/>
</dbReference>
<dbReference type="InterPro" id="IPR032523">
    <property type="entry name" value="CcmF_C"/>
</dbReference>
<evidence type="ECO:0000313" key="14">
    <source>
        <dbReference type="Proteomes" id="UP000254134"/>
    </source>
</evidence>
<feature type="transmembrane region" description="Helical" evidence="10">
    <location>
        <begin position="168"/>
        <end position="189"/>
    </location>
</feature>
<comment type="function">
    <text evidence="9">Required for the biogenesis of c-type cytochromes. Possible subunit of a heme lyase.</text>
</comment>
<keyword evidence="6" id="KW-0201">Cytochrome c-type biogenesis</keyword>
<keyword evidence="7 10" id="KW-1133">Transmembrane helix</keyword>
<comment type="similarity">
    <text evidence="2">Belongs to the CcmF/CycK/Ccl1/NrfE/CcsA family.</text>
</comment>
<dbReference type="PRINTS" id="PR01411">
    <property type="entry name" value="CCMFBIOGNSIS"/>
</dbReference>
<feature type="transmembrane region" description="Helical" evidence="10">
    <location>
        <begin position="6"/>
        <end position="28"/>
    </location>
</feature>
<dbReference type="InterPro" id="IPR003567">
    <property type="entry name" value="Cyt_c_biogenesis"/>
</dbReference>
<protein>
    <submittedName>
        <fullName evidence="13">Cytochrome c biogenesis factor</fullName>
    </submittedName>
</protein>
<feature type="transmembrane region" description="Helical" evidence="10">
    <location>
        <begin position="496"/>
        <end position="518"/>
    </location>
</feature>
<dbReference type="AlphaFoldDB" id="A0A7M2YYV8"/>
<reference evidence="13 14" key="1">
    <citation type="submission" date="2018-07" db="EMBL/GenBank/DDBJ databases">
        <title>High-quality-draft genome sequence of Gaiella occulta.</title>
        <authorList>
            <person name="Severino R."/>
            <person name="Froufe H.J.C."/>
            <person name="Rainey F.A."/>
            <person name="Barroso C."/>
            <person name="Albuquerque L."/>
            <person name="Lobo-Da-Cunha A."/>
            <person name="Da Costa M.S."/>
            <person name="Egas C."/>
        </authorList>
    </citation>
    <scope>NUCLEOTIDE SEQUENCE [LARGE SCALE GENOMIC DNA]</scope>
    <source>
        <strain evidence="13 14">F2-233</strain>
    </source>
</reference>
<accession>A0A7M2YYV8</accession>
<keyword evidence="8 10" id="KW-0472">Membrane</keyword>
<comment type="subcellular location">
    <subcellularLocation>
        <location evidence="1">Cell inner membrane</location>
        <topology evidence="1">Multi-pass membrane protein</topology>
    </subcellularLocation>
</comment>
<feature type="transmembrane region" description="Helical" evidence="10">
    <location>
        <begin position="95"/>
        <end position="113"/>
    </location>
</feature>
<dbReference type="OrthoDB" id="9814290at2"/>
<feature type="transmembrane region" description="Helical" evidence="10">
    <location>
        <begin position="241"/>
        <end position="259"/>
    </location>
</feature>
<evidence type="ECO:0000256" key="2">
    <source>
        <dbReference type="ARBA" id="ARBA00009186"/>
    </source>
</evidence>
<dbReference type="PANTHER" id="PTHR43653:SF1">
    <property type="entry name" value="CYTOCHROME C-TYPE BIOGENESIS PROTEIN CCMF"/>
    <property type="match status" value="1"/>
</dbReference>
<proteinExistence type="inferred from homology"/>
<evidence type="ECO:0000256" key="1">
    <source>
        <dbReference type="ARBA" id="ARBA00004429"/>
    </source>
</evidence>
<feature type="transmembrane region" description="Helical" evidence="10">
    <location>
        <begin position="349"/>
        <end position="370"/>
    </location>
</feature>
<evidence type="ECO:0000259" key="12">
    <source>
        <dbReference type="Pfam" id="PF16327"/>
    </source>
</evidence>
<comment type="caution">
    <text evidence="13">The sequence shown here is derived from an EMBL/GenBank/DDBJ whole genome shotgun (WGS) entry which is preliminary data.</text>
</comment>
<evidence type="ECO:0000256" key="6">
    <source>
        <dbReference type="ARBA" id="ARBA00022748"/>
    </source>
</evidence>
<feature type="domain" description="Cytochrome c-type biogenesis protein CcmF C-terminal" evidence="12">
    <location>
        <begin position="312"/>
        <end position="644"/>
    </location>
</feature>
<evidence type="ECO:0000259" key="11">
    <source>
        <dbReference type="Pfam" id="PF01578"/>
    </source>
</evidence>
<keyword evidence="5 10" id="KW-0812">Transmembrane</keyword>
<dbReference type="RefSeq" id="WP_114795209.1">
    <property type="nucleotide sequence ID" value="NZ_QQZY01000002.1"/>
</dbReference>
<feature type="transmembrane region" description="Helical" evidence="10">
    <location>
        <begin position="210"/>
        <end position="229"/>
    </location>
</feature>
<dbReference type="PRINTS" id="PR01410">
    <property type="entry name" value="CCBIOGENESIS"/>
</dbReference>
<evidence type="ECO:0000256" key="8">
    <source>
        <dbReference type="ARBA" id="ARBA00023136"/>
    </source>
</evidence>
<evidence type="ECO:0000313" key="13">
    <source>
        <dbReference type="EMBL" id="RDI74944.1"/>
    </source>
</evidence>
<dbReference type="Proteomes" id="UP000254134">
    <property type="component" value="Unassembled WGS sequence"/>
</dbReference>
<feature type="transmembrane region" description="Helical" evidence="10">
    <location>
        <begin position="271"/>
        <end position="290"/>
    </location>
</feature>
<dbReference type="EMBL" id="QQZY01000002">
    <property type="protein sequence ID" value="RDI74944.1"/>
    <property type="molecule type" value="Genomic_DNA"/>
</dbReference>
<organism evidence="13 14">
    <name type="scientific">Gaiella occulta</name>
    <dbReference type="NCBI Taxonomy" id="1002870"/>
    <lineage>
        <taxon>Bacteria</taxon>
        <taxon>Bacillati</taxon>
        <taxon>Actinomycetota</taxon>
        <taxon>Thermoleophilia</taxon>
        <taxon>Gaiellales</taxon>
        <taxon>Gaiellaceae</taxon>
        <taxon>Gaiella</taxon>
    </lineage>
</organism>
<dbReference type="PANTHER" id="PTHR43653">
    <property type="entry name" value="CYTOCHROME C ASSEMBLY PROTEIN-RELATED"/>
    <property type="match status" value="1"/>
</dbReference>